<feature type="compositionally biased region" description="Basic and acidic residues" evidence="7">
    <location>
        <begin position="888"/>
        <end position="916"/>
    </location>
</feature>
<feature type="non-terminal residue" evidence="9">
    <location>
        <position position="1"/>
    </location>
</feature>
<dbReference type="Pfam" id="PF02463">
    <property type="entry name" value="SMC_N"/>
    <property type="match status" value="1"/>
</dbReference>
<evidence type="ECO:0000256" key="6">
    <source>
        <dbReference type="ARBA" id="ARBA00023306"/>
    </source>
</evidence>
<dbReference type="FunFam" id="1.20.1060.20:FF:000001">
    <property type="entry name" value="Structural maintenance of chromosomes 1A"/>
    <property type="match status" value="1"/>
</dbReference>
<reference evidence="9" key="1">
    <citation type="submission" date="2021-02" db="EMBL/GenBank/DDBJ databases">
        <authorList>
            <person name="Nowell W R."/>
        </authorList>
    </citation>
    <scope>NUCLEOTIDE SEQUENCE</scope>
</reference>
<name>A0A8S2R4E1_9BILA</name>
<keyword evidence="6" id="KW-0131">Cell cycle</keyword>
<organism evidence="9 10">
    <name type="scientific">Rotaria magnacalcarata</name>
    <dbReference type="NCBI Taxonomy" id="392030"/>
    <lineage>
        <taxon>Eukaryota</taxon>
        <taxon>Metazoa</taxon>
        <taxon>Spiralia</taxon>
        <taxon>Gnathifera</taxon>
        <taxon>Rotifera</taxon>
        <taxon>Eurotatoria</taxon>
        <taxon>Bdelloidea</taxon>
        <taxon>Philodinida</taxon>
        <taxon>Philodinidae</taxon>
        <taxon>Rotaria</taxon>
    </lineage>
</organism>
<keyword evidence="4" id="KW-0175">Coiled coil</keyword>
<feature type="region of interest" description="Disordered" evidence="7">
    <location>
        <begin position="662"/>
        <end position="686"/>
    </location>
</feature>
<dbReference type="GO" id="GO:0007062">
    <property type="term" value="P:sister chromatid cohesion"/>
    <property type="evidence" value="ECO:0007669"/>
    <property type="project" value="TreeGrafter"/>
</dbReference>
<dbReference type="SMART" id="SM00968">
    <property type="entry name" value="SMC_hinge"/>
    <property type="match status" value="1"/>
</dbReference>
<dbReference type="GO" id="GO:0008278">
    <property type="term" value="C:cohesin complex"/>
    <property type="evidence" value="ECO:0007669"/>
    <property type="project" value="TreeGrafter"/>
</dbReference>
<dbReference type="Proteomes" id="UP000681967">
    <property type="component" value="Unassembled WGS sequence"/>
</dbReference>
<dbReference type="GO" id="GO:0005524">
    <property type="term" value="F:ATP binding"/>
    <property type="evidence" value="ECO:0007669"/>
    <property type="project" value="InterPro"/>
</dbReference>
<dbReference type="InterPro" id="IPR036277">
    <property type="entry name" value="SMC_hinge_sf"/>
</dbReference>
<protein>
    <recommendedName>
        <fullName evidence="8">SMC hinge domain-containing protein</fullName>
    </recommendedName>
</protein>
<proteinExistence type="predicted"/>
<dbReference type="PANTHER" id="PTHR18937">
    <property type="entry name" value="STRUCTURAL MAINTENANCE OF CHROMOSOMES SMC FAMILY MEMBER"/>
    <property type="match status" value="1"/>
</dbReference>
<dbReference type="Gene3D" id="1.20.1060.20">
    <property type="match status" value="1"/>
</dbReference>
<comment type="subcellular location">
    <subcellularLocation>
        <location evidence="1">Nucleus</location>
    </subcellularLocation>
</comment>
<keyword evidence="5" id="KW-0539">Nucleus</keyword>
<feature type="compositionally biased region" description="Basic and acidic residues" evidence="7">
    <location>
        <begin position="662"/>
        <end position="675"/>
    </location>
</feature>
<sequence length="1150" mass="132099">GILLNHGQFKISIRSRQGFEAKEFFDTLTVSQAFIPLLKKSASSCVVNVYGEMSDHSSRLKALGELFHDCSSKIALHKFIDQFNKQFCNTNIKISSVTLGDDKNVQTIQEEASRIVQLATLDFFEPSKTKTMRILYGIVGEGLGHATRSKVTLEMLMQEQHHVKAVVSNRAYKFLHDSFSNRFPRCAAANDGEAAIDIIEIEGLTMQFVDNVFDEKASVLHTMQRMPNILNKSIGAYYQNLVFWKPRAVISDFDSFAYIFAKSHGLPILSIDNQHVVKRCLIPEEARESNPKAFNTYKAFVNAKLPHCDQYIITGFFTPAIRDKYKTKTVLVPPILRQAILDAKPLPAEHGKHFLVYQSSKSDTSLISTLQAFGERCIIYGLGREEKIGNLEFKGFSEQGFVDDLACAKGVIANGGLSLMNEAVSLQRPFFSVPVENQYEQVLNAWYLEKLGYGVFVDKIELEALRKWAQNIPQYAEALSNYHHDSNMQLYKTVKTFLEECRHIVIGPLRKFTAIIGPNGSGKSNLMDAISFVLGEPTKSLRVRKLSELIHGAPINKPVSTRASVSLIFVTIKTDRHGERTEHEKRFQRLIVGNASEYRVDGRQLSATEYTEELENMGIIPKAKNFLIFQGQVESIAMKTPKEFTAMFEELSRSGELKEEYEQAKQEKNKAEQDTHANFQKKKGVEKQKKEVRLEKEVAQKYAALKTQYDELQLQLKLFQLYHNKQELTEKREIADKKRDEVAKLEKRKEISDEEIKAKKKELAVYNKELANDEQKVKELEAQINKNRPTYIKAKENSTHHQKKLDLARKTLLAAEKCHSAHNDEIVKYDDDLREVERLRREYEDKLQDESQHTGRNLALEENQMKEYRRLKEEAAKKMTQFSEEYDSIDRQQQVDKTNVEQEQRSQKDHQARIKQTESRIEELNGKIDKLGGYIADLEREFNEKQTNVQLLEREVTEGRKRCGELEEELDQVNKEIGEARSDRNETSRAQRRAELIENLKQFPGVYGRLIDLCEPTHKRFQMAITKVLGRNMDSIVVERETTVQSCLRYMKEHRYEPETFLPLDYIKVTPVNEQLRELQEPKNVKLVLDVIKYDKQYYKALLYACGNALVCDSDDDARRLAYESGHHKNKVVSLNGTLFSKSGVISGGS</sequence>
<keyword evidence="2" id="KW-0132">Cell division</keyword>
<gene>
    <name evidence="9" type="ORF">BYL167_LOCUS21235</name>
</gene>
<dbReference type="Gene3D" id="1.20.5.340">
    <property type="match status" value="1"/>
</dbReference>
<dbReference type="PANTHER" id="PTHR18937:SF12">
    <property type="entry name" value="STRUCTURAL MAINTENANCE OF CHROMOSOMES PROTEIN"/>
    <property type="match status" value="1"/>
</dbReference>
<evidence type="ECO:0000256" key="1">
    <source>
        <dbReference type="ARBA" id="ARBA00004123"/>
    </source>
</evidence>
<evidence type="ECO:0000313" key="10">
    <source>
        <dbReference type="Proteomes" id="UP000681967"/>
    </source>
</evidence>
<feature type="domain" description="SMC hinge" evidence="8">
    <location>
        <begin position="1004"/>
        <end position="1122"/>
    </location>
</feature>
<evidence type="ECO:0000313" key="9">
    <source>
        <dbReference type="EMBL" id="CAF4145182.1"/>
    </source>
</evidence>
<dbReference type="Gene3D" id="3.40.50.300">
    <property type="entry name" value="P-loop containing nucleotide triphosphate hydrolases"/>
    <property type="match status" value="1"/>
</dbReference>
<dbReference type="GO" id="GO:0005634">
    <property type="term" value="C:nucleus"/>
    <property type="evidence" value="ECO:0007669"/>
    <property type="project" value="UniProtKB-SubCell"/>
</dbReference>
<feature type="region of interest" description="Disordered" evidence="7">
    <location>
        <begin position="883"/>
        <end position="916"/>
    </location>
</feature>
<evidence type="ECO:0000256" key="3">
    <source>
        <dbReference type="ARBA" id="ARBA00022776"/>
    </source>
</evidence>
<dbReference type="AlphaFoldDB" id="A0A8S2R4E1"/>
<feature type="non-terminal residue" evidence="9">
    <location>
        <position position="1150"/>
    </location>
</feature>
<dbReference type="Pfam" id="PF13528">
    <property type="entry name" value="Glyco_trans_1_3"/>
    <property type="match status" value="1"/>
</dbReference>
<evidence type="ECO:0000256" key="5">
    <source>
        <dbReference type="ARBA" id="ARBA00023242"/>
    </source>
</evidence>
<dbReference type="GO" id="GO:0051301">
    <property type="term" value="P:cell division"/>
    <property type="evidence" value="ECO:0007669"/>
    <property type="project" value="UniProtKB-KW"/>
</dbReference>
<dbReference type="EMBL" id="CAJOBH010009606">
    <property type="protein sequence ID" value="CAF4145182.1"/>
    <property type="molecule type" value="Genomic_DNA"/>
</dbReference>
<accession>A0A8S2R4E1</accession>
<evidence type="ECO:0000256" key="4">
    <source>
        <dbReference type="ARBA" id="ARBA00023054"/>
    </source>
</evidence>
<dbReference type="Gene3D" id="3.40.50.2000">
    <property type="entry name" value="Glycogen Phosphorylase B"/>
    <property type="match status" value="1"/>
</dbReference>
<dbReference type="SUPFAM" id="SSF53756">
    <property type="entry name" value="UDP-Glycosyltransferase/glycogen phosphorylase"/>
    <property type="match status" value="1"/>
</dbReference>
<evidence type="ECO:0000256" key="2">
    <source>
        <dbReference type="ARBA" id="ARBA00022618"/>
    </source>
</evidence>
<dbReference type="InterPro" id="IPR003395">
    <property type="entry name" value="RecF/RecN/SMC_N"/>
</dbReference>
<dbReference type="InterPro" id="IPR010935">
    <property type="entry name" value="SMC_hinge"/>
</dbReference>
<dbReference type="Pfam" id="PF06470">
    <property type="entry name" value="SMC_hinge"/>
    <property type="match status" value="1"/>
</dbReference>
<comment type="caution">
    <text evidence="9">The sequence shown here is derived from an EMBL/GenBank/DDBJ whole genome shotgun (WGS) entry which is preliminary data.</text>
</comment>
<dbReference type="SUPFAM" id="SSF52540">
    <property type="entry name" value="P-loop containing nucleoside triphosphate hydrolases"/>
    <property type="match status" value="1"/>
</dbReference>
<keyword evidence="3" id="KW-0498">Mitosis</keyword>
<dbReference type="GO" id="GO:0003677">
    <property type="term" value="F:DNA binding"/>
    <property type="evidence" value="ECO:0007669"/>
    <property type="project" value="TreeGrafter"/>
</dbReference>
<dbReference type="InterPro" id="IPR027417">
    <property type="entry name" value="P-loop_NTPase"/>
</dbReference>
<dbReference type="Gene3D" id="3.30.70.1620">
    <property type="match status" value="1"/>
</dbReference>
<evidence type="ECO:0000259" key="8">
    <source>
        <dbReference type="SMART" id="SM00968"/>
    </source>
</evidence>
<dbReference type="SUPFAM" id="SSF75553">
    <property type="entry name" value="Smc hinge domain"/>
    <property type="match status" value="1"/>
</dbReference>
<evidence type="ECO:0000256" key="7">
    <source>
        <dbReference type="SAM" id="MobiDB-lite"/>
    </source>
</evidence>